<comment type="caution">
    <text evidence="2">The sequence shown here is derived from an EMBL/GenBank/DDBJ whole genome shotgun (WGS) entry which is preliminary data.</text>
</comment>
<proteinExistence type="predicted"/>
<feature type="region of interest" description="Disordered" evidence="1">
    <location>
        <begin position="215"/>
        <end position="242"/>
    </location>
</feature>
<accession>A0AAN8A912</accession>
<dbReference type="EMBL" id="JAWIZZ010000041">
    <property type="protein sequence ID" value="KAK5780375.1"/>
    <property type="molecule type" value="Genomic_DNA"/>
</dbReference>
<sequence>MGNSTDIELYLIPPENGEFYSGNENISGTLKLKLTRALPIKKISVHLKGITETQTKFNTDYMISQNGMLTPVQDNKSYHRLLDLEKRMFPPDNVWDALEGSLKPFKIHPGEYVYEFSFPTLRGLRPRCLKHHTRDMICFLKKRDIRLPPSFNLKWKELIKIDNLDLFFYSFGKIFYFVEVNIEMGKPKIWFKPFDKILRETKSIEYIPTIRDITYPDNDTEKGNNDSNSGNNNNNQNPISKASYAIGNSSSLESNVLNFSNNTDTSGLSLNKQFTNVDRSTTSHNINRSNTTINTGEMVNINSKKYKLYQSTYKLNLFQDEQEINNISTSIENSMWVEVRSKNDGFKQIFRNDPLFRRNSNRFDHIFLTCKGNLSIIKKLLIKPIRVQLNLIENATYLSKGVANENISSLRLVDSNLEEPLISGIFNIKDLKPRISSNKLGTIDENKYIGKSDCEIKLREHPQLRRLLFNEEDYKHRGNRLYSFKTCTIRRTFYLELLIDWSIKGTIKQTEVRINPVQIYCQTRSSIRSGANFGTASLNRHEVDFLPRYIEPPVYNEFPDNLVICGNAPNKLDNGNENAKKDVSG</sequence>
<organism evidence="2 3">
    <name type="scientific">Arxiozyma heterogenica</name>
    <dbReference type="NCBI Taxonomy" id="278026"/>
    <lineage>
        <taxon>Eukaryota</taxon>
        <taxon>Fungi</taxon>
        <taxon>Dikarya</taxon>
        <taxon>Ascomycota</taxon>
        <taxon>Saccharomycotina</taxon>
        <taxon>Saccharomycetes</taxon>
        <taxon>Saccharomycetales</taxon>
        <taxon>Saccharomycetaceae</taxon>
        <taxon>Arxiozyma</taxon>
    </lineage>
</organism>
<evidence type="ECO:0000313" key="3">
    <source>
        <dbReference type="Proteomes" id="UP001306508"/>
    </source>
</evidence>
<dbReference type="CDD" id="cd22952">
    <property type="entry name" value="ART10-like"/>
    <property type="match status" value="1"/>
</dbReference>
<dbReference type="AlphaFoldDB" id="A0AAN8A912"/>
<feature type="compositionally biased region" description="Low complexity" evidence="1">
    <location>
        <begin position="225"/>
        <end position="237"/>
    </location>
</feature>
<evidence type="ECO:0008006" key="4">
    <source>
        <dbReference type="Google" id="ProtNLM"/>
    </source>
</evidence>
<protein>
    <recommendedName>
        <fullName evidence="4">Arrestin-like N-terminal domain-containing protein</fullName>
    </recommendedName>
</protein>
<name>A0AAN8A912_9SACH</name>
<keyword evidence="3" id="KW-1185">Reference proteome</keyword>
<evidence type="ECO:0000256" key="1">
    <source>
        <dbReference type="SAM" id="MobiDB-lite"/>
    </source>
</evidence>
<gene>
    <name evidence="2" type="ORF">RI543_002131</name>
</gene>
<reference evidence="3" key="1">
    <citation type="submission" date="2023-07" db="EMBL/GenBank/DDBJ databases">
        <title>A draft genome of Kazachstania heterogenica Y-27499.</title>
        <authorList>
            <person name="Donic C."/>
            <person name="Kralova J.S."/>
            <person name="Fidel L."/>
            <person name="Ben-Dor S."/>
            <person name="Jung S."/>
        </authorList>
    </citation>
    <scope>NUCLEOTIDE SEQUENCE [LARGE SCALE GENOMIC DNA]</scope>
    <source>
        <strain evidence="3">Y27499</strain>
    </source>
</reference>
<dbReference type="Proteomes" id="UP001306508">
    <property type="component" value="Unassembled WGS sequence"/>
</dbReference>
<evidence type="ECO:0000313" key="2">
    <source>
        <dbReference type="EMBL" id="KAK5780375.1"/>
    </source>
</evidence>
<dbReference type="Gene3D" id="2.60.40.640">
    <property type="match status" value="1"/>
</dbReference>
<dbReference type="InterPro" id="IPR014752">
    <property type="entry name" value="Arrestin-like_C"/>
</dbReference>